<feature type="compositionally biased region" description="Basic and acidic residues" evidence="4">
    <location>
        <begin position="1"/>
        <end position="34"/>
    </location>
</feature>
<feature type="domain" description="AAA+ ATPase" evidence="5">
    <location>
        <begin position="264"/>
        <end position="412"/>
    </location>
</feature>
<dbReference type="OrthoDB" id="9809379at2"/>
<dbReference type="PRINTS" id="PR00300">
    <property type="entry name" value="CLPPROTEASEA"/>
</dbReference>
<dbReference type="Pfam" id="PF00004">
    <property type="entry name" value="AAA"/>
    <property type="match status" value="1"/>
</dbReference>
<comment type="caution">
    <text evidence="6">The sequence shown here is derived from an EMBL/GenBank/DDBJ whole genome shotgun (WGS) entry which is preliminary data.</text>
</comment>
<dbReference type="InterPro" id="IPR027417">
    <property type="entry name" value="P-loop_NTPase"/>
</dbReference>
<dbReference type="Pfam" id="PF07724">
    <property type="entry name" value="AAA_2"/>
    <property type="match status" value="1"/>
</dbReference>
<keyword evidence="2 3" id="KW-0067">ATP-binding</keyword>
<dbReference type="InterPro" id="IPR037219">
    <property type="entry name" value="Peptidase_M41-like"/>
</dbReference>
<accession>A0A094L0S9</accession>
<sequence>MPIRRTEEGDKILKAQYEADRKAKEEEDRAKQDLFDENDASSEPREFGIPSTALGHEFSKNLVYANIVLNSAERGINALKNGLVVTSSVDDKCLLSALLSSYALLSALARKFNRTAETMVFPQAIYRSRKSYDKVIPLRTFEEEGTKHWYGEAMKRQGDVLAGWHLYAKNHAADFGRFYPGANPSDDEFVDALYQLFQHASKAKLARLLDEFFQLNMRLGNSDIHAHCQGLETALRQRVKGQPAAIRALSASEMKSFRRSSKKLRDIFTFAGPSGVGKTELAKAYAETLCESSNLGFEFRIFNMERYSEERAALALFGAGSQYTDAGVGEITRHAVAYPRTVYLFDEIEKAHHTVIQSLLTLLDTGEAIDSTTQERADFSQSIVIFTTNLGQREFQRSQGMGELNIFDVLEHAKLHNSPNVALTPELVNRLRAGTAVRFFPLHAEALTSIAQLHQEHYTATASGSIEFQFGPNMAALALFSGMPNPVPRAIANTFDAIITRAQKQLYDRFTNLPQQLDDIKTITIDADPALFAAVKDRQLLAYVGNNSEHAETLSSELQPKQFASFTPAAVLKDPITLSSYAVICVDGAEYDQDDLALLIRRLRDISMQIGVVVLNPSNEQLRDEYIVDHCWMHFASSELAHKAAELANLARIAESLQLAAQKHLAFQYDIELSELTKTTAKFIANDAKLTPQISAQRASDGVPGLMTRRPSTRLNDVIGLHRAKQELQRVISWLEDPSQLKRYNLPMPTGVLLLGPPGTGKTLLARAVAGEVDLPFISLNIGEMLSSLVNGTATNLQNAFEAARDIAPCVLFIDEIDALAGKRSENGHASDRSHNAAVNTLLTLLGGLHKGAEPIFVIAATNRADSLDPAITRSGRLDHPILCDIPNSEDRRQFIRFYMNKYNLSFTDKEIKELATLTSGMSGADMEQVFITTLYNAVSNLPDTADDKHPVDADAVREAITYIRYGAPTNITLSKEAKLQTATHEAGHLLVQKLLLPHEHVTIATIEPRNRALGFISTSPDESRQPQTADEIKARLAVLMAGREAEQMLYGSAGMNGGASSDLQQATRLATYAICALGLDSEFGFISYGEHFVNMASPEERKLASERVRFWLDEARNRARDLLTEQRERLEFISQELCDKESVYQPEIEGWFD</sequence>
<dbReference type="InterPro" id="IPR003959">
    <property type="entry name" value="ATPase_AAA_core"/>
</dbReference>
<dbReference type="GO" id="GO:0004222">
    <property type="term" value="F:metalloendopeptidase activity"/>
    <property type="evidence" value="ECO:0007669"/>
    <property type="project" value="InterPro"/>
</dbReference>
<dbReference type="InterPro" id="IPR001270">
    <property type="entry name" value="ClpA/B"/>
</dbReference>
<evidence type="ECO:0000313" key="7">
    <source>
        <dbReference type="Proteomes" id="UP000053718"/>
    </source>
</evidence>
<dbReference type="GO" id="GO:0006508">
    <property type="term" value="P:proteolysis"/>
    <property type="evidence" value="ECO:0007669"/>
    <property type="project" value="InterPro"/>
</dbReference>
<dbReference type="Pfam" id="PF01434">
    <property type="entry name" value="Peptidase_M41"/>
    <property type="match status" value="1"/>
</dbReference>
<feature type="region of interest" description="Disordered" evidence="4">
    <location>
        <begin position="1"/>
        <end position="47"/>
    </location>
</feature>
<dbReference type="PROSITE" id="PS00674">
    <property type="entry name" value="AAA"/>
    <property type="match status" value="1"/>
</dbReference>
<evidence type="ECO:0000259" key="5">
    <source>
        <dbReference type="SMART" id="SM00382"/>
    </source>
</evidence>
<dbReference type="Gene3D" id="1.20.58.760">
    <property type="entry name" value="Peptidase M41"/>
    <property type="match status" value="1"/>
</dbReference>
<protein>
    <recommendedName>
        <fullName evidence="5">AAA+ ATPase domain-containing protein</fullName>
    </recommendedName>
</protein>
<comment type="similarity">
    <text evidence="3">Belongs to the AAA ATPase family.</text>
</comment>
<evidence type="ECO:0000256" key="4">
    <source>
        <dbReference type="SAM" id="MobiDB-lite"/>
    </source>
</evidence>
<dbReference type="SUPFAM" id="SSF140990">
    <property type="entry name" value="FtsH protease domain-like"/>
    <property type="match status" value="1"/>
</dbReference>
<dbReference type="PANTHER" id="PTHR23076:SF97">
    <property type="entry name" value="ATP-DEPENDENT ZINC METALLOPROTEASE YME1L1"/>
    <property type="match status" value="1"/>
</dbReference>
<dbReference type="Proteomes" id="UP000053718">
    <property type="component" value="Unassembled WGS sequence"/>
</dbReference>
<proteinExistence type="inferred from homology"/>
<keyword evidence="7" id="KW-1185">Reference proteome</keyword>
<dbReference type="SUPFAM" id="SSF52540">
    <property type="entry name" value="P-loop containing nucleoside triphosphate hydrolases"/>
    <property type="match status" value="2"/>
</dbReference>
<dbReference type="Gene3D" id="1.10.8.60">
    <property type="match status" value="1"/>
</dbReference>
<dbReference type="AlphaFoldDB" id="A0A094L0S9"/>
<dbReference type="PANTHER" id="PTHR23076">
    <property type="entry name" value="METALLOPROTEASE M41 FTSH"/>
    <property type="match status" value="1"/>
</dbReference>
<dbReference type="GO" id="GO:0004176">
    <property type="term" value="F:ATP-dependent peptidase activity"/>
    <property type="evidence" value="ECO:0007669"/>
    <property type="project" value="InterPro"/>
</dbReference>
<dbReference type="STRING" id="1517416.IDAT_10245"/>
<dbReference type="GO" id="GO:0005524">
    <property type="term" value="F:ATP binding"/>
    <property type="evidence" value="ECO:0007669"/>
    <property type="project" value="UniProtKB-KW"/>
</dbReference>
<dbReference type="InterPro" id="IPR000642">
    <property type="entry name" value="Peptidase_M41"/>
</dbReference>
<keyword evidence="1 3" id="KW-0547">Nucleotide-binding</keyword>
<dbReference type="InterPro" id="IPR003593">
    <property type="entry name" value="AAA+_ATPase"/>
</dbReference>
<gene>
    <name evidence="6" type="ORF">IDAT_10245</name>
</gene>
<dbReference type="FunFam" id="3.40.50.300:FF:000061">
    <property type="entry name" value="ATPase family, AAA domain-containing 2"/>
    <property type="match status" value="1"/>
</dbReference>
<evidence type="ECO:0000256" key="3">
    <source>
        <dbReference type="RuleBase" id="RU003651"/>
    </source>
</evidence>
<dbReference type="InterPro" id="IPR003960">
    <property type="entry name" value="ATPase_AAA_CS"/>
</dbReference>
<dbReference type="eggNOG" id="COG0465">
    <property type="taxonomic scope" value="Bacteria"/>
</dbReference>
<feature type="domain" description="AAA+ ATPase" evidence="5">
    <location>
        <begin position="748"/>
        <end position="888"/>
    </location>
</feature>
<reference evidence="6 7" key="1">
    <citation type="submission" date="2014-06" db="EMBL/GenBank/DDBJ databases">
        <title>Draft genome sequence of Idiomarina sp. MCCC 1A10513.</title>
        <authorList>
            <person name="Du J."/>
            <person name="Lai Q."/>
            <person name="Shao Z."/>
        </authorList>
    </citation>
    <scope>NUCLEOTIDE SEQUENCE [LARGE SCALE GENOMIC DNA]</scope>
    <source>
        <strain evidence="6 7">MCCC 1A10513</strain>
    </source>
</reference>
<dbReference type="GO" id="GO:0016887">
    <property type="term" value="F:ATP hydrolysis activity"/>
    <property type="evidence" value="ECO:0007669"/>
    <property type="project" value="InterPro"/>
</dbReference>
<evidence type="ECO:0000313" key="6">
    <source>
        <dbReference type="EMBL" id="KFZ28208.1"/>
    </source>
</evidence>
<evidence type="ECO:0000256" key="1">
    <source>
        <dbReference type="ARBA" id="ARBA00022741"/>
    </source>
</evidence>
<dbReference type="SMART" id="SM00382">
    <property type="entry name" value="AAA"/>
    <property type="match status" value="2"/>
</dbReference>
<evidence type="ECO:0000256" key="2">
    <source>
        <dbReference type="ARBA" id="ARBA00022840"/>
    </source>
</evidence>
<dbReference type="RefSeq" id="WP_034733343.1">
    <property type="nucleotide sequence ID" value="NZ_JPIN01000011.1"/>
</dbReference>
<organism evidence="6 7">
    <name type="scientific">Pseudidiomarina atlantica</name>
    <dbReference type="NCBI Taxonomy" id="1517416"/>
    <lineage>
        <taxon>Bacteria</taxon>
        <taxon>Pseudomonadati</taxon>
        <taxon>Pseudomonadota</taxon>
        <taxon>Gammaproteobacteria</taxon>
        <taxon>Alteromonadales</taxon>
        <taxon>Idiomarinaceae</taxon>
        <taxon>Pseudidiomarina</taxon>
    </lineage>
</organism>
<dbReference type="Gene3D" id="3.40.50.300">
    <property type="entry name" value="P-loop containing nucleotide triphosphate hydrolases"/>
    <property type="match status" value="2"/>
</dbReference>
<name>A0A094L0S9_9GAMM</name>
<dbReference type="EMBL" id="JPIN01000011">
    <property type="protein sequence ID" value="KFZ28208.1"/>
    <property type="molecule type" value="Genomic_DNA"/>
</dbReference>